<evidence type="ECO:0000313" key="7">
    <source>
        <dbReference type="Proteomes" id="UP000002043"/>
    </source>
</evidence>
<reference evidence="7" key="1">
    <citation type="journal article" date="2010" name="Stand. Genomic Sci.">
        <title>Complete genome sequence of Thermocrinis albus type strain (HI 11/12T).</title>
        <authorList>
            <person name="Wirth R."/>
            <person name="Sikorski J."/>
            <person name="Brambilla E."/>
            <person name="Misra M."/>
            <person name="Lapidus A."/>
            <person name="Copeland A."/>
            <person name="Nolan M."/>
            <person name="Lucas S."/>
            <person name="Chen F."/>
            <person name="Tice H."/>
            <person name="Cheng J.F."/>
            <person name="Han C."/>
            <person name="Detter J.C."/>
            <person name="Tapia R."/>
            <person name="Bruce D."/>
            <person name="Goodwin L."/>
            <person name="Pitluck S."/>
            <person name="Pati A."/>
            <person name="Anderson I."/>
            <person name="Ivanova N."/>
            <person name="Mavromatis K."/>
            <person name="Mikhailova N."/>
            <person name="Chen A."/>
            <person name="Palaniappan K."/>
            <person name="Bilek Y."/>
            <person name="Hader T."/>
            <person name="Land M."/>
            <person name="Hauser L."/>
            <person name="Chang Y.J."/>
            <person name="Jeffries C.D."/>
            <person name="Tindall B.J."/>
            <person name="Rohde M."/>
            <person name="Goker M."/>
            <person name="Bristow J."/>
            <person name="Eisen J.A."/>
            <person name="Markowitz V."/>
            <person name="Hugenholtz P."/>
            <person name="Kyrpides N.C."/>
            <person name="Klenk H.P."/>
        </authorList>
    </citation>
    <scope>NUCLEOTIDE SEQUENCE [LARGE SCALE GENOMIC DNA]</scope>
    <source>
        <strain evidence="7">DSM 14484 / JCM 11386 / HI 11/12</strain>
    </source>
</reference>
<dbReference type="PROSITE" id="PS01211">
    <property type="entry name" value="UPF0001"/>
    <property type="match status" value="1"/>
</dbReference>
<evidence type="ECO:0000256" key="2">
    <source>
        <dbReference type="HAMAP-Rule" id="MF_02087"/>
    </source>
</evidence>
<dbReference type="eggNOG" id="COG0325">
    <property type="taxonomic scope" value="Bacteria"/>
</dbReference>
<comment type="similarity">
    <text evidence="2 4">Belongs to the pyridoxal phosphate-binding protein YggS/PROSC family.</text>
</comment>
<evidence type="ECO:0000256" key="3">
    <source>
        <dbReference type="PIRSR" id="PIRSR004848-1"/>
    </source>
</evidence>
<keyword evidence="1 2" id="KW-0663">Pyridoxal phosphate</keyword>
<dbReference type="KEGG" id="tal:Thal_0120"/>
<dbReference type="Gene3D" id="3.20.20.10">
    <property type="entry name" value="Alanine racemase"/>
    <property type="match status" value="1"/>
</dbReference>
<dbReference type="CDD" id="cd00635">
    <property type="entry name" value="PLPDE_III_YBL036c_like"/>
    <property type="match status" value="1"/>
</dbReference>
<dbReference type="NCBIfam" id="TIGR00044">
    <property type="entry name" value="YggS family pyridoxal phosphate-dependent enzyme"/>
    <property type="match status" value="1"/>
</dbReference>
<accession>D3SNM0</accession>
<evidence type="ECO:0000256" key="4">
    <source>
        <dbReference type="RuleBase" id="RU004514"/>
    </source>
</evidence>
<dbReference type="GO" id="GO:0030170">
    <property type="term" value="F:pyridoxal phosphate binding"/>
    <property type="evidence" value="ECO:0007669"/>
    <property type="project" value="UniProtKB-UniRule"/>
</dbReference>
<dbReference type="PIRSF" id="PIRSF004848">
    <property type="entry name" value="YBL036c_PLPDEIII"/>
    <property type="match status" value="1"/>
</dbReference>
<dbReference type="OrthoDB" id="9804072at2"/>
<comment type="cofactor">
    <cofactor evidence="3">
        <name>pyridoxal 5'-phosphate</name>
        <dbReference type="ChEBI" id="CHEBI:597326"/>
    </cofactor>
</comment>
<protein>
    <recommendedName>
        <fullName evidence="2">Pyridoxal phosphate homeostasis protein</fullName>
        <shortName evidence="2">PLP homeostasis protein</shortName>
    </recommendedName>
</protein>
<organism evidence="6 7">
    <name type="scientific">Thermocrinis albus (strain DSM 14484 / JCM 11386 / HI 11/12)</name>
    <dbReference type="NCBI Taxonomy" id="638303"/>
    <lineage>
        <taxon>Bacteria</taxon>
        <taxon>Pseudomonadati</taxon>
        <taxon>Aquificota</taxon>
        <taxon>Aquificia</taxon>
        <taxon>Aquificales</taxon>
        <taxon>Aquificaceae</taxon>
        <taxon>Thermocrinis</taxon>
    </lineage>
</organism>
<keyword evidence="7" id="KW-1185">Reference proteome</keyword>
<dbReference type="PANTHER" id="PTHR10146:SF14">
    <property type="entry name" value="PYRIDOXAL PHOSPHATE HOMEOSTASIS PROTEIN"/>
    <property type="match status" value="1"/>
</dbReference>
<evidence type="ECO:0000259" key="5">
    <source>
        <dbReference type="Pfam" id="PF01168"/>
    </source>
</evidence>
<feature type="domain" description="Alanine racemase N-terminal" evidence="5">
    <location>
        <begin position="36"/>
        <end position="222"/>
    </location>
</feature>
<dbReference type="Proteomes" id="UP000002043">
    <property type="component" value="Chromosome"/>
</dbReference>
<comment type="function">
    <text evidence="2">Pyridoxal 5'-phosphate (PLP)-binding protein, which is involved in PLP homeostasis.</text>
</comment>
<dbReference type="SUPFAM" id="SSF51419">
    <property type="entry name" value="PLP-binding barrel"/>
    <property type="match status" value="1"/>
</dbReference>
<dbReference type="Pfam" id="PF01168">
    <property type="entry name" value="Ala_racemase_N"/>
    <property type="match status" value="1"/>
</dbReference>
<dbReference type="InterPro" id="IPR001608">
    <property type="entry name" value="Ala_racemase_N"/>
</dbReference>
<dbReference type="AlphaFoldDB" id="D3SNM0"/>
<dbReference type="EMBL" id="CP001931">
    <property type="protein sequence ID" value="ADC88757.1"/>
    <property type="molecule type" value="Genomic_DNA"/>
</dbReference>
<dbReference type="PANTHER" id="PTHR10146">
    <property type="entry name" value="PROLINE SYNTHETASE CO-TRANSCRIBED BACTERIAL HOMOLOG PROTEIN"/>
    <property type="match status" value="1"/>
</dbReference>
<dbReference type="HOGENOM" id="CLU_059988_1_0_0"/>
<name>D3SNM0_THEAH</name>
<proteinExistence type="inferred from homology"/>
<dbReference type="FunFam" id="3.20.20.10:FF:000018">
    <property type="entry name" value="Pyridoxal phosphate homeostasis protein"/>
    <property type="match status" value="1"/>
</dbReference>
<gene>
    <name evidence="6" type="ordered locus">Thal_0120</name>
</gene>
<dbReference type="InterPro" id="IPR029066">
    <property type="entry name" value="PLP-binding_barrel"/>
</dbReference>
<dbReference type="HAMAP" id="MF_02087">
    <property type="entry name" value="PLP_homeostasis"/>
    <property type="match status" value="1"/>
</dbReference>
<feature type="modified residue" description="N6-(pyridoxal phosphate)lysine" evidence="2 3">
    <location>
        <position position="34"/>
    </location>
</feature>
<evidence type="ECO:0000313" key="6">
    <source>
        <dbReference type="EMBL" id="ADC88757.1"/>
    </source>
</evidence>
<evidence type="ECO:0000256" key="1">
    <source>
        <dbReference type="ARBA" id="ARBA00022898"/>
    </source>
</evidence>
<dbReference type="RefSeq" id="WP_012991164.1">
    <property type="nucleotide sequence ID" value="NC_013894.1"/>
</dbReference>
<dbReference type="InterPro" id="IPR011078">
    <property type="entry name" value="PyrdxlP_homeostasis"/>
</dbReference>
<sequence>MICERIERVLERIHKACQRAGRREEEVTLLVASKYADAHQIKEAFGCGVSIFGESRVQDFLKKYEQLASLPIRWHFIGRLQSNKVKYIIEKVELIHSLDRNSLAEEIDARAKKAGKRQDVLIEVNVGEEETKGGVAPQELDRFFQYVLSLEGIRVLGLMCIPPYKEDPDQVRPYFRSLREMKERLEREYGVALPHLSMGMSHDFEVAIEEGATIVRLGSIIWEGD</sequence>
<dbReference type="STRING" id="638303.Thal_0120"/>